<organism evidence="2 3">
    <name type="scientific">Elysia marginata</name>
    <dbReference type="NCBI Taxonomy" id="1093978"/>
    <lineage>
        <taxon>Eukaryota</taxon>
        <taxon>Metazoa</taxon>
        <taxon>Spiralia</taxon>
        <taxon>Lophotrochozoa</taxon>
        <taxon>Mollusca</taxon>
        <taxon>Gastropoda</taxon>
        <taxon>Heterobranchia</taxon>
        <taxon>Euthyneura</taxon>
        <taxon>Panpulmonata</taxon>
        <taxon>Sacoglossa</taxon>
        <taxon>Placobranchoidea</taxon>
        <taxon>Plakobranchidae</taxon>
        <taxon>Elysia</taxon>
    </lineage>
</organism>
<evidence type="ECO:0000256" key="1">
    <source>
        <dbReference type="SAM" id="MobiDB-lite"/>
    </source>
</evidence>
<dbReference type="Proteomes" id="UP000762676">
    <property type="component" value="Unassembled WGS sequence"/>
</dbReference>
<evidence type="ECO:0000313" key="3">
    <source>
        <dbReference type="Proteomes" id="UP000762676"/>
    </source>
</evidence>
<feature type="region of interest" description="Disordered" evidence="1">
    <location>
        <begin position="1"/>
        <end position="68"/>
    </location>
</feature>
<sequence>MRGSSGPLLQLSLEGKIEEDRGQGRPRRIWMDDGKERSGSTSYGDTKRKAEEQRSMERHGCQPSDPRRHLIIITLNK</sequence>
<dbReference type="AlphaFoldDB" id="A0AAV4HQ18"/>
<gene>
    <name evidence="2" type="ORF">ElyMa_006394600</name>
</gene>
<dbReference type="EMBL" id="BMAT01012840">
    <property type="protein sequence ID" value="GFS00258.1"/>
    <property type="molecule type" value="Genomic_DNA"/>
</dbReference>
<comment type="caution">
    <text evidence="2">The sequence shown here is derived from an EMBL/GenBank/DDBJ whole genome shotgun (WGS) entry which is preliminary data.</text>
</comment>
<proteinExistence type="predicted"/>
<protein>
    <submittedName>
        <fullName evidence="2">UDP-glucuronosyltransferase 2A1-like</fullName>
    </submittedName>
</protein>
<keyword evidence="3" id="KW-1185">Reference proteome</keyword>
<name>A0AAV4HQ18_9GAST</name>
<feature type="compositionally biased region" description="Basic and acidic residues" evidence="1">
    <location>
        <begin position="45"/>
        <end position="68"/>
    </location>
</feature>
<feature type="compositionally biased region" description="Basic and acidic residues" evidence="1">
    <location>
        <begin position="15"/>
        <end position="38"/>
    </location>
</feature>
<reference evidence="2 3" key="1">
    <citation type="journal article" date="2021" name="Elife">
        <title>Chloroplast acquisition without the gene transfer in kleptoplastic sea slugs, Plakobranchus ocellatus.</title>
        <authorList>
            <person name="Maeda T."/>
            <person name="Takahashi S."/>
            <person name="Yoshida T."/>
            <person name="Shimamura S."/>
            <person name="Takaki Y."/>
            <person name="Nagai Y."/>
            <person name="Toyoda A."/>
            <person name="Suzuki Y."/>
            <person name="Arimoto A."/>
            <person name="Ishii H."/>
            <person name="Satoh N."/>
            <person name="Nishiyama T."/>
            <person name="Hasebe M."/>
            <person name="Maruyama T."/>
            <person name="Minagawa J."/>
            <person name="Obokata J."/>
            <person name="Shigenobu S."/>
        </authorList>
    </citation>
    <scope>NUCLEOTIDE SEQUENCE [LARGE SCALE GENOMIC DNA]</scope>
</reference>
<evidence type="ECO:0000313" key="2">
    <source>
        <dbReference type="EMBL" id="GFS00258.1"/>
    </source>
</evidence>
<accession>A0AAV4HQ18</accession>